<accession>A0A0S4VEK9</accession>
<evidence type="ECO:0000313" key="3">
    <source>
        <dbReference type="EMBL" id="CUV38714.1"/>
    </source>
</evidence>
<sequence length="81" mass="8657">MKRLFLCGAVAIVLQGCAYSISDVDISHAQPECARQCTVTYSQCVSGGPAVGFKTETLRACHEAYAACVSTCKSIAQRDEH</sequence>
<name>A0A0S4VEK9_RALSL</name>
<protein>
    <recommendedName>
        <fullName evidence="5">Lipoprotein</fullName>
    </recommendedName>
</protein>
<dbReference type="EMBL" id="LN899825">
    <property type="protein sequence ID" value="CUV33079.1"/>
    <property type="molecule type" value="Genomic_DNA"/>
</dbReference>
<dbReference type="EMBL" id="LN899826">
    <property type="protein sequence ID" value="CUV38714.1"/>
    <property type="molecule type" value="Genomic_DNA"/>
</dbReference>
<evidence type="ECO:0000313" key="1">
    <source>
        <dbReference type="EMBL" id="CUV23533.1"/>
    </source>
</evidence>
<dbReference type="AlphaFoldDB" id="A0A0S4VEK9"/>
<proteinExistence type="predicted"/>
<dbReference type="EMBL" id="LN899823">
    <property type="protein sequence ID" value="CUV23533.1"/>
    <property type="molecule type" value="Genomic_DNA"/>
</dbReference>
<evidence type="ECO:0000313" key="4">
    <source>
        <dbReference type="EMBL" id="CUV61276.1"/>
    </source>
</evidence>
<evidence type="ECO:0000313" key="2">
    <source>
        <dbReference type="EMBL" id="CUV33079.1"/>
    </source>
</evidence>
<dbReference type="PROSITE" id="PS51257">
    <property type="entry name" value="PROKAR_LIPOPROTEIN"/>
    <property type="match status" value="1"/>
</dbReference>
<reference evidence="2" key="1">
    <citation type="submission" date="2015-10" db="EMBL/GenBank/DDBJ databases">
        <authorList>
            <person name="Gilbert D.G."/>
        </authorList>
    </citation>
    <scope>NUCLEOTIDE SEQUENCE</scope>
    <source>
        <strain evidence="2">Phyl III-seqv23</strain>
    </source>
</reference>
<evidence type="ECO:0008006" key="5">
    <source>
        <dbReference type="Google" id="ProtNLM"/>
    </source>
</evidence>
<organism evidence="2">
    <name type="scientific">Ralstonia solanacearum</name>
    <name type="common">Pseudomonas solanacearum</name>
    <dbReference type="NCBI Taxonomy" id="305"/>
    <lineage>
        <taxon>Bacteria</taxon>
        <taxon>Pseudomonadati</taxon>
        <taxon>Pseudomonadota</taxon>
        <taxon>Betaproteobacteria</taxon>
        <taxon>Burkholderiales</taxon>
        <taxon>Burkholderiaceae</taxon>
        <taxon>Ralstonia</taxon>
        <taxon>Ralstonia solanacearum species complex</taxon>
    </lineage>
</organism>
<gene>
    <name evidence="4" type="ORF">RD1301_v1_1400001</name>
    <name evidence="1" type="ORF">RUN1744_v1_410001</name>
    <name evidence="2" type="ORF">TD1301_v1_290001</name>
    <name evidence="3" type="ORF">TF3108_v1_160060</name>
</gene>
<dbReference type="EMBL" id="LN899822">
    <property type="protein sequence ID" value="CUV61276.1"/>
    <property type="molecule type" value="Genomic_DNA"/>
</dbReference>